<evidence type="ECO:0000313" key="1">
    <source>
        <dbReference type="EMBL" id="BCB26452.1"/>
    </source>
</evidence>
<dbReference type="EMBL" id="AP022853">
    <property type="protein sequence ID" value="BCB26452.1"/>
    <property type="molecule type" value="Genomic_DNA"/>
</dbReference>
<dbReference type="Gene3D" id="1.10.260.40">
    <property type="entry name" value="lambda repressor-like DNA-binding domains"/>
    <property type="match status" value="1"/>
</dbReference>
<dbReference type="AlphaFoldDB" id="A0A6F8VBV8"/>
<dbReference type="InterPro" id="IPR010982">
    <property type="entry name" value="Lambda_DNA-bd_dom_sf"/>
</dbReference>
<dbReference type="SUPFAM" id="SSF47413">
    <property type="entry name" value="lambda repressor-like DNA-binding domains"/>
    <property type="match status" value="1"/>
</dbReference>
<proteinExistence type="predicted"/>
<dbReference type="CDD" id="cd00093">
    <property type="entry name" value="HTH_XRE"/>
    <property type="match status" value="1"/>
</dbReference>
<evidence type="ECO:0000313" key="2">
    <source>
        <dbReference type="Proteomes" id="UP000502260"/>
    </source>
</evidence>
<keyword evidence="2" id="KW-1185">Reference proteome</keyword>
<reference evidence="2" key="1">
    <citation type="submission" date="2020-03" db="EMBL/GenBank/DDBJ databases">
        <title>Complete genome sequence of sulfur-oxidizing bacterium skT11.</title>
        <authorList>
            <person name="Kanda M."/>
            <person name="Kojima H."/>
            <person name="Fukui M."/>
        </authorList>
    </citation>
    <scope>NUCLEOTIDE SEQUENCE [LARGE SCALE GENOMIC DNA]</scope>
    <source>
        <strain evidence="2">skT11</strain>
    </source>
</reference>
<dbReference type="RefSeq" id="WP_173062183.1">
    <property type="nucleotide sequence ID" value="NZ_AP022853.1"/>
</dbReference>
<name>A0A6F8VBV8_9PROT</name>
<gene>
    <name evidence="1" type="ORF">SKTS_13380</name>
</gene>
<dbReference type="InterPro" id="IPR001387">
    <property type="entry name" value="Cro/C1-type_HTH"/>
</dbReference>
<dbReference type="GO" id="GO:0003677">
    <property type="term" value="F:DNA binding"/>
    <property type="evidence" value="ECO:0007669"/>
    <property type="project" value="InterPro"/>
</dbReference>
<dbReference type="KEGG" id="slac:SKTS_13380"/>
<accession>A0A6F8VBV8</accession>
<sequence length="110" mass="12255">MQWLNLLKQAVDGANITQVAERMDVSRTTISLVMSGKYPAKTDNIAARVMDIYGRVDCPFLGVQIVQAECREHCSSAVPTSSPRAMKHWRACQSCQIGKNLNQEETCKPQ</sequence>
<protein>
    <submittedName>
        <fullName evidence="1">Uncharacterized protein</fullName>
    </submittedName>
</protein>
<organism evidence="1 2">
    <name type="scientific">Sulfurimicrobium lacus</name>
    <dbReference type="NCBI Taxonomy" id="2715678"/>
    <lineage>
        <taxon>Bacteria</taxon>
        <taxon>Pseudomonadati</taxon>
        <taxon>Pseudomonadota</taxon>
        <taxon>Betaproteobacteria</taxon>
        <taxon>Nitrosomonadales</taxon>
        <taxon>Sulfuricellaceae</taxon>
        <taxon>Sulfurimicrobium</taxon>
    </lineage>
</organism>
<dbReference type="Proteomes" id="UP000502260">
    <property type="component" value="Chromosome"/>
</dbReference>